<feature type="region of interest" description="Disordered" evidence="21">
    <location>
        <begin position="1"/>
        <end position="24"/>
    </location>
</feature>
<dbReference type="Gene3D" id="3.40.50.300">
    <property type="entry name" value="P-loop containing nucleotide triphosphate hydrolases"/>
    <property type="match status" value="2"/>
</dbReference>
<dbReference type="EC" id="3.6.4.12" evidence="20"/>
<keyword evidence="15 20" id="KW-0238">DNA-binding</keyword>
<dbReference type="GO" id="GO:0071932">
    <property type="term" value="P:replication fork reversal"/>
    <property type="evidence" value="ECO:0007669"/>
    <property type="project" value="TreeGrafter"/>
</dbReference>
<feature type="domain" description="DNA2/NAM7 helicase-like C-terminal" evidence="24">
    <location>
        <begin position="850"/>
        <end position="1066"/>
    </location>
</feature>
<evidence type="ECO:0000313" key="25">
    <source>
        <dbReference type="EMBL" id="CAG8500831.1"/>
    </source>
</evidence>
<comment type="cofactor">
    <cofactor evidence="1">
        <name>[4Fe-4S] cluster</name>
        <dbReference type="ChEBI" id="CHEBI:49883"/>
    </cofactor>
</comment>
<dbReference type="Pfam" id="PF13086">
    <property type="entry name" value="AAA_11"/>
    <property type="match status" value="2"/>
</dbReference>
<keyword evidence="4 20" id="KW-0235">DNA replication</keyword>
<comment type="similarity">
    <text evidence="2 20">Belongs to the DNA2/NAM7 helicase family.</text>
</comment>
<evidence type="ECO:0000256" key="9">
    <source>
        <dbReference type="ARBA" id="ARBA00022763"/>
    </source>
</evidence>
<dbReference type="GO" id="GO:0006281">
    <property type="term" value="P:DNA repair"/>
    <property type="evidence" value="ECO:0007669"/>
    <property type="project" value="UniProtKB-KW"/>
</dbReference>
<sequence>MKRVTRSPQKNENESPVKRVKPNSPCKQEKCLTIQSPRKRYERFIVKEVNYDYYLGAGEDNWLMAKILHLLNEQDKSERHVHLRDDWVDSTVNVGDYVHVIGSFDEQSKSCIIDKDHNLIIVNPDYLCSATQVSDSTSCMRKAVLEERAKMGSPWSPSAVFGNMLHELLQTCLENDNFTYEFLQVSMLNQIAKSTEQLFCAGVDEETAKAELEAIIPRYISWSEKFVAATPQSGATINPHRASSADNTILCINKILDIEEHVWSPMYGLKGMIDASIQAEIIQNNKSTRLVLPFELKTTRTSTVAYHHAQTIYYTLLMNDRYDVNVKLGLLYYVREAEDGEMRVVPVRRHELVHLIIQRNEMAAYVSNRNRLPPMIQNSYKCGKCFAKDLCFVYHKARINLKRVIHAFENGNGETSGLGQLFDNATAHMTENRSDFFVKWEKLISAEETDMIRFRKEIWSMLANEREFYGRCLSNMKLDPDSVEDNGRGAGSRRYKCRFWRHNSDDRPIGLGHFAVGDPIVVSSQDGHYALAIGFVYETHSDSILVDIDRKLRGIPKRCPDFDEDTHQNFEGVRVIKRKSQPFSRLGQQNGVMTLRISGRDDQKIRDNQHETLYRIDKDEMSSGMSLVRENLVKLMMTETEERHRQLIVDMLAPEFHAKSCYNESDISDDCLNVDQKQAVDKVLRAKDYLLILGMPGSGKTTTVAHIVKTLVALGKTVLLTSYTHTAVDNILLKLHDSNSNIDILRLGSRDKVHPGVRKYTLNQDGSIEHVDELAEFVMSKPVVATTCLGINHWLFHKRRFDYCIVDEASQITLPACLGPLRHADMFVLVGDHYQLPPLVRNSDARKKGMSVSLFKTLSEAHPEAVVNLQHQYRMNKDIMLLSNQLIYDNKLRCGSPEVADRCLNVPHIKKVDDFHAADNEQLLCDGQKCWLRQLVSPERRAVFVDTDSVPAFDSRAGDVVQNEIEAQLVYQVTTALLACGVEESSIGIISVYRSQLRLLSQLLRGYSQLEISTVDKYQGRDKECILVSLVRSNEKQAVGELLRDWRRINVAFTRAQSKLVIFGSRSTLAITPIFSQFLTLMDKNNWIYVLPKDAHKMHVMARTTHSKGKQLENQGGEGKSPRKIVKGAGRAILKDRKILRDVSNGLL</sequence>
<dbReference type="GO" id="GO:0033567">
    <property type="term" value="P:DNA replication, Okazaki fragment processing"/>
    <property type="evidence" value="ECO:0007669"/>
    <property type="project" value="UniProtKB-UniRule"/>
</dbReference>
<dbReference type="FunFam" id="3.40.50.300:FF:001170">
    <property type="entry name" value="DNA replication helicase Dna2"/>
    <property type="match status" value="1"/>
</dbReference>
<dbReference type="GO" id="GO:0005737">
    <property type="term" value="C:cytoplasm"/>
    <property type="evidence" value="ECO:0007669"/>
    <property type="project" value="TreeGrafter"/>
</dbReference>
<evidence type="ECO:0000256" key="14">
    <source>
        <dbReference type="ARBA" id="ARBA00023014"/>
    </source>
</evidence>
<dbReference type="Pfam" id="PF08696">
    <property type="entry name" value="Dna2"/>
    <property type="match status" value="1"/>
</dbReference>
<dbReference type="SUPFAM" id="SSF52540">
    <property type="entry name" value="P-loop containing nucleoside triphosphate hydrolases"/>
    <property type="match status" value="1"/>
</dbReference>
<dbReference type="Gene3D" id="3.90.320.10">
    <property type="match status" value="1"/>
</dbReference>
<evidence type="ECO:0000256" key="12">
    <source>
        <dbReference type="ARBA" id="ARBA00022840"/>
    </source>
</evidence>
<dbReference type="InterPro" id="IPR027417">
    <property type="entry name" value="P-loop_NTPase"/>
</dbReference>
<evidence type="ECO:0000256" key="8">
    <source>
        <dbReference type="ARBA" id="ARBA00022759"/>
    </source>
</evidence>
<keyword evidence="7 20" id="KW-0547">Nucleotide-binding</keyword>
<protein>
    <recommendedName>
        <fullName evidence="20">DNA replication ATP-dependent helicase/nuclease</fullName>
        <ecNumber evidence="20">3.1.-.-</ecNumber>
        <ecNumber evidence="20">3.6.4.12</ecNumber>
    </recommendedName>
</protein>
<dbReference type="Proteomes" id="UP000789572">
    <property type="component" value="Unassembled WGS sequence"/>
</dbReference>
<keyword evidence="13 20" id="KW-0408">Iron</keyword>
<keyword evidence="17 20" id="KW-0539">Nucleus</keyword>
<evidence type="ECO:0000256" key="7">
    <source>
        <dbReference type="ARBA" id="ARBA00022741"/>
    </source>
</evidence>
<keyword evidence="11 20" id="KW-0347">Helicase</keyword>
<comment type="catalytic activity">
    <reaction evidence="19 20">
        <text>ATP + H2O = ADP + phosphate + H(+)</text>
        <dbReference type="Rhea" id="RHEA:13065"/>
        <dbReference type="ChEBI" id="CHEBI:15377"/>
        <dbReference type="ChEBI" id="CHEBI:15378"/>
        <dbReference type="ChEBI" id="CHEBI:30616"/>
        <dbReference type="ChEBI" id="CHEBI:43474"/>
        <dbReference type="ChEBI" id="CHEBI:456216"/>
        <dbReference type="EC" id="3.6.4.12"/>
    </reaction>
</comment>
<gene>
    <name evidence="25" type="ORF">POCULU_LOCUS2563</name>
</gene>
<dbReference type="GO" id="GO:0051539">
    <property type="term" value="F:4 iron, 4 sulfur cluster binding"/>
    <property type="evidence" value="ECO:0007669"/>
    <property type="project" value="UniProtKB-UniRule"/>
</dbReference>
<feature type="domain" description="DNA2/NAM7 helicase helicase" evidence="23">
    <location>
        <begin position="672"/>
        <end position="764"/>
    </location>
</feature>
<reference evidence="25" key="1">
    <citation type="submission" date="2021-06" db="EMBL/GenBank/DDBJ databases">
        <authorList>
            <person name="Kallberg Y."/>
            <person name="Tangrot J."/>
            <person name="Rosling A."/>
        </authorList>
    </citation>
    <scope>NUCLEOTIDE SEQUENCE</scope>
    <source>
        <strain evidence="25">IA702</strain>
    </source>
</reference>
<keyword evidence="16 20" id="KW-0234">DNA repair</keyword>
<keyword evidence="26" id="KW-1185">Reference proteome</keyword>
<dbReference type="PANTHER" id="PTHR10887:SF433">
    <property type="entry name" value="DNA REPLICATION ATP-DEPENDENT HELICASE_NUCLEASE DNA2"/>
    <property type="match status" value="1"/>
</dbReference>
<evidence type="ECO:0000256" key="20">
    <source>
        <dbReference type="RuleBase" id="RU367041"/>
    </source>
</evidence>
<dbReference type="GO" id="GO:0017116">
    <property type="term" value="F:single-stranded DNA helicase activity"/>
    <property type="evidence" value="ECO:0007669"/>
    <property type="project" value="UniProtKB-UniRule"/>
</dbReference>
<evidence type="ECO:0000256" key="16">
    <source>
        <dbReference type="ARBA" id="ARBA00023204"/>
    </source>
</evidence>
<feature type="domain" description="DNA replication factor Dna2 N-terminal" evidence="22">
    <location>
        <begin position="73"/>
        <end position="279"/>
    </location>
</feature>
<dbReference type="OrthoDB" id="6513042at2759"/>
<dbReference type="GO" id="GO:0046872">
    <property type="term" value="F:metal ion binding"/>
    <property type="evidence" value="ECO:0007669"/>
    <property type="project" value="UniProtKB-UniRule"/>
</dbReference>
<comment type="caution">
    <text evidence="25">The sequence shown here is derived from an EMBL/GenBank/DDBJ whole genome shotgun (WGS) entry which is preliminary data.</text>
</comment>
<dbReference type="CDD" id="cd18041">
    <property type="entry name" value="DEXXQc_DNA2"/>
    <property type="match status" value="1"/>
</dbReference>
<dbReference type="GO" id="GO:0005524">
    <property type="term" value="F:ATP binding"/>
    <property type="evidence" value="ECO:0007669"/>
    <property type="project" value="UniProtKB-UniRule"/>
</dbReference>
<keyword evidence="8" id="KW-0255">Endonuclease</keyword>
<evidence type="ECO:0000256" key="18">
    <source>
        <dbReference type="ARBA" id="ARBA00023268"/>
    </source>
</evidence>
<evidence type="ECO:0000256" key="2">
    <source>
        <dbReference type="ARBA" id="ARBA00007913"/>
    </source>
</evidence>
<dbReference type="EC" id="3.1.-.-" evidence="20"/>
<comment type="function">
    <text evidence="20">Key enzyme involved in DNA replication and DNA repair. Involved in Okazaki fragments processing by cleaving long flaps that escape FEN1: flaps that are longer than 27 nucleotides are coated by replication protein A complex (RPA), leading to recruit DNA2 which cleaves the flap until it is too short to bind RPA and becomes a substrate for FEN1. Also involved in 5'-end resection of DNA during double-strand break (DSB) repair by mediating the cleavage of 5'-ssDNA.</text>
</comment>
<keyword evidence="14 20" id="KW-0411">Iron-sulfur</keyword>
<evidence type="ECO:0000313" key="26">
    <source>
        <dbReference type="Proteomes" id="UP000789572"/>
    </source>
</evidence>
<evidence type="ECO:0000259" key="22">
    <source>
        <dbReference type="Pfam" id="PF08696"/>
    </source>
</evidence>
<evidence type="ECO:0000256" key="11">
    <source>
        <dbReference type="ARBA" id="ARBA00022806"/>
    </source>
</evidence>
<keyword evidence="18 20" id="KW-0511">Multifunctional enzyme</keyword>
<evidence type="ECO:0000256" key="10">
    <source>
        <dbReference type="ARBA" id="ARBA00022801"/>
    </source>
</evidence>
<dbReference type="GO" id="GO:0005634">
    <property type="term" value="C:nucleus"/>
    <property type="evidence" value="ECO:0007669"/>
    <property type="project" value="UniProtKB-SubCell"/>
</dbReference>
<keyword evidence="6 20" id="KW-0479">Metal-binding</keyword>
<dbReference type="InterPro" id="IPR014808">
    <property type="entry name" value="DNA_replication_fac_Dna2_N"/>
</dbReference>
<keyword evidence="9 20" id="KW-0227">DNA damage</keyword>
<dbReference type="InterPro" id="IPR011604">
    <property type="entry name" value="PDDEXK-like_dom_sf"/>
</dbReference>
<dbReference type="PANTHER" id="PTHR10887">
    <property type="entry name" value="DNA2/NAM7 HELICASE FAMILY"/>
    <property type="match status" value="1"/>
</dbReference>
<accession>A0A9N8ZM65</accession>
<comment type="subcellular location">
    <subcellularLocation>
        <location evidence="20">Nucleus</location>
    </subcellularLocation>
    <subcellularLocation>
        <location evidence="20">Chromosome</location>
    </subcellularLocation>
</comment>
<evidence type="ECO:0000256" key="3">
    <source>
        <dbReference type="ARBA" id="ARBA00022485"/>
    </source>
</evidence>
<dbReference type="InterPro" id="IPR041679">
    <property type="entry name" value="DNA2/NAM7-like_C"/>
</dbReference>
<dbReference type="GO" id="GO:0017108">
    <property type="term" value="F:5'-flap endonuclease activity"/>
    <property type="evidence" value="ECO:0007669"/>
    <property type="project" value="UniProtKB-UniRule"/>
</dbReference>
<keyword evidence="5 20" id="KW-0540">Nuclease</keyword>
<keyword evidence="12 20" id="KW-0067">ATP-binding</keyword>
<evidence type="ECO:0000256" key="21">
    <source>
        <dbReference type="SAM" id="MobiDB-lite"/>
    </source>
</evidence>
<keyword evidence="10 20" id="KW-0378">Hydrolase</keyword>
<keyword evidence="20" id="KW-0158">Chromosome</keyword>
<dbReference type="CDD" id="cd18808">
    <property type="entry name" value="SF1_C_Upf1"/>
    <property type="match status" value="1"/>
</dbReference>
<evidence type="ECO:0000256" key="15">
    <source>
        <dbReference type="ARBA" id="ARBA00023125"/>
    </source>
</evidence>
<evidence type="ECO:0000256" key="19">
    <source>
        <dbReference type="ARBA" id="ARBA00047995"/>
    </source>
</evidence>
<evidence type="ECO:0000256" key="5">
    <source>
        <dbReference type="ARBA" id="ARBA00022722"/>
    </source>
</evidence>
<evidence type="ECO:0000259" key="23">
    <source>
        <dbReference type="Pfam" id="PF13086"/>
    </source>
</evidence>
<dbReference type="InterPro" id="IPR041677">
    <property type="entry name" value="DNA2/NAM7_AAA_11"/>
</dbReference>
<organism evidence="25 26">
    <name type="scientific">Paraglomus occultum</name>
    <dbReference type="NCBI Taxonomy" id="144539"/>
    <lineage>
        <taxon>Eukaryota</taxon>
        <taxon>Fungi</taxon>
        <taxon>Fungi incertae sedis</taxon>
        <taxon>Mucoromycota</taxon>
        <taxon>Glomeromycotina</taxon>
        <taxon>Glomeromycetes</taxon>
        <taxon>Paraglomerales</taxon>
        <taxon>Paraglomeraceae</taxon>
        <taxon>Paraglomus</taxon>
    </lineage>
</organism>
<dbReference type="InterPro" id="IPR026851">
    <property type="entry name" value="Dna2/JHS1_DEXXQ-box"/>
</dbReference>
<dbReference type="InterPro" id="IPR045055">
    <property type="entry name" value="DNA2/NAM7-like"/>
</dbReference>
<evidence type="ECO:0000256" key="1">
    <source>
        <dbReference type="ARBA" id="ARBA00001966"/>
    </source>
</evidence>
<dbReference type="CDD" id="cd22318">
    <property type="entry name" value="DNA2_N-like"/>
    <property type="match status" value="1"/>
</dbReference>
<proteinExistence type="inferred from homology"/>
<dbReference type="InterPro" id="IPR047187">
    <property type="entry name" value="SF1_C_Upf1"/>
</dbReference>
<keyword evidence="3 20" id="KW-0004">4Fe-4S</keyword>
<evidence type="ECO:0000256" key="6">
    <source>
        <dbReference type="ARBA" id="ARBA00022723"/>
    </source>
</evidence>
<evidence type="ECO:0000256" key="13">
    <source>
        <dbReference type="ARBA" id="ARBA00023004"/>
    </source>
</evidence>
<dbReference type="GO" id="GO:0005694">
    <property type="term" value="C:chromosome"/>
    <property type="evidence" value="ECO:0007669"/>
    <property type="project" value="UniProtKB-SubCell"/>
</dbReference>
<dbReference type="Pfam" id="PF13087">
    <property type="entry name" value="AAA_12"/>
    <property type="match status" value="1"/>
</dbReference>
<dbReference type="EMBL" id="CAJVPJ010000245">
    <property type="protein sequence ID" value="CAG8500831.1"/>
    <property type="molecule type" value="Genomic_DNA"/>
</dbReference>
<evidence type="ECO:0000256" key="17">
    <source>
        <dbReference type="ARBA" id="ARBA00023242"/>
    </source>
</evidence>
<dbReference type="AlphaFoldDB" id="A0A9N8ZM65"/>
<name>A0A9N8ZM65_9GLOM</name>
<dbReference type="FunFam" id="3.40.50.300:FF:000789">
    <property type="entry name" value="DNA replication ATP-dependent helicase/nuclease DNA2"/>
    <property type="match status" value="1"/>
</dbReference>
<dbReference type="GO" id="GO:0003677">
    <property type="term" value="F:DNA binding"/>
    <property type="evidence" value="ECO:0007669"/>
    <property type="project" value="UniProtKB-UniRule"/>
</dbReference>
<feature type="domain" description="DNA2/NAM7 helicase helicase" evidence="23">
    <location>
        <begin position="775"/>
        <end position="840"/>
    </location>
</feature>
<evidence type="ECO:0000256" key="4">
    <source>
        <dbReference type="ARBA" id="ARBA00022705"/>
    </source>
</evidence>
<evidence type="ECO:0000259" key="24">
    <source>
        <dbReference type="Pfam" id="PF13087"/>
    </source>
</evidence>